<keyword evidence="2 4" id="KW-0863">Zinc-finger</keyword>
<keyword evidence="3" id="KW-0862">Zinc</keyword>
<gene>
    <name evidence="7" type="ORF">Tco_0939092</name>
</gene>
<dbReference type="InterPro" id="IPR007527">
    <property type="entry name" value="Znf_SWIM"/>
</dbReference>
<protein>
    <submittedName>
        <fullName evidence="7">Transposase, MuDR, MULE transposase domain protein</fullName>
    </submittedName>
</protein>
<dbReference type="Proteomes" id="UP001151760">
    <property type="component" value="Unassembled WGS sequence"/>
</dbReference>
<keyword evidence="1" id="KW-0479">Metal-binding</keyword>
<accession>A0ABQ5DLG2</accession>
<evidence type="ECO:0000256" key="3">
    <source>
        <dbReference type="ARBA" id="ARBA00022833"/>
    </source>
</evidence>
<dbReference type="PANTHER" id="PTHR31973:SF185">
    <property type="entry name" value="TRANSPOSASE, MUDR, PLANT, MULE TRANSPOSASE DOMAIN-CONTAINING PROTEIN"/>
    <property type="match status" value="1"/>
</dbReference>
<evidence type="ECO:0000313" key="7">
    <source>
        <dbReference type="EMBL" id="GJT39227.1"/>
    </source>
</evidence>
<feature type="region of interest" description="Disordered" evidence="5">
    <location>
        <begin position="275"/>
        <end position="295"/>
    </location>
</feature>
<reference evidence="7" key="1">
    <citation type="journal article" date="2022" name="Int. J. Mol. Sci.">
        <title>Draft Genome of Tanacetum Coccineum: Genomic Comparison of Closely Related Tanacetum-Family Plants.</title>
        <authorList>
            <person name="Yamashiro T."/>
            <person name="Shiraishi A."/>
            <person name="Nakayama K."/>
            <person name="Satake H."/>
        </authorList>
    </citation>
    <scope>NUCLEOTIDE SEQUENCE</scope>
</reference>
<evidence type="ECO:0000256" key="1">
    <source>
        <dbReference type="ARBA" id="ARBA00022723"/>
    </source>
</evidence>
<sequence length="473" mass="54720">MVDVRTQRMHGDNPNLLFISDRHAAIALAVEKEFPLAFYAICCRHLMMNLGLKNKKRKGLFWKICKAYTREDYATNMNTLQIVQPDAHEKLCRAGPQRWSRAHCPLVRYNYMTSNSVESVNACSVIYRKEPVLKLAETYRAMVQEWYYKRRQLAANMTYEITDWAANKVAKKGMKSATWVVKGVNAYQYEVSDGQYIREVNLQTGICGCRKWQLSGLPCGHVIAITRFLGLTDCVHYAADWFKKPKYQGTYSESIHSLGNMQQWEFPENIQKAIPPRMDNPQPGRPKNTNRIKSQGEEPRIIRCTRCTQTRHIRDQCGQPFVVQPPVNIRTHNDQQFTQNNQPSFNNPTQQFTSPPNREFVDEMIATIDPVDIDTFSANQVKLILTNYVGYDKNSPTFLYIKKPNCSLDSCLVPFEDAIQERDTILMYAHHNRLHVYVSRVELSPLVVAELFRDETNKRENQGKPSCAKKLFD</sequence>
<dbReference type="EMBL" id="BQNB010015370">
    <property type="protein sequence ID" value="GJT39227.1"/>
    <property type="molecule type" value="Genomic_DNA"/>
</dbReference>
<evidence type="ECO:0000259" key="6">
    <source>
        <dbReference type="PROSITE" id="PS50966"/>
    </source>
</evidence>
<organism evidence="7 8">
    <name type="scientific">Tanacetum coccineum</name>
    <dbReference type="NCBI Taxonomy" id="301880"/>
    <lineage>
        <taxon>Eukaryota</taxon>
        <taxon>Viridiplantae</taxon>
        <taxon>Streptophyta</taxon>
        <taxon>Embryophyta</taxon>
        <taxon>Tracheophyta</taxon>
        <taxon>Spermatophyta</taxon>
        <taxon>Magnoliopsida</taxon>
        <taxon>eudicotyledons</taxon>
        <taxon>Gunneridae</taxon>
        <taxon>Pentapetalae</taxon>
        <taxon>asterids</taxon>
        <taxon>campanulids</taxon>
        <taxon>Asterales</taxon>
        <taxon>Asteraceae</taxon>
        <taxon>Asteroideae</taxon>
        <taxon>Anthemideae</taxon>
        <taxon>Anthemidinae</taxon>
        <taxon>Tanacetum</taxon>
    </lineage>
</organism>
<feature type="domain" description="SWIM-type" evidence="6">
    <location>
        <begin position="196"/>
        <end position="230"/>
    </location>
</feature>
<dbReference type="InterPro" id="IPR006564">
    <property type="entry name" value="Znf_PMZ"/>
</dbReference>
<dbReference type="Pfam" id="PF04434">
    <property type="entry name" value="SWIM"/>
    <property type="match status" value="1"/>
</dbReference>
<comment type="caution">
    <text evidence="7">The sequence shown here is derived from an EMBL/GenBank/DDBJ whole genome shotgun (WGS) entry which is preliminary data.</text>
</comment>
<proteinExistence type="predicted"/>
<keyword evidence="8" id="KW-1185">Reference proteome</keyword>
<dbReference type="PANTHER" id="PTHR31973">
    <property type="entry name" value="POLYPROTEIN, PUTATIVE-RELATED"/>
    <property type="match status" value="1"/>
</dbReference>
<evidence type="ECO:0000256" key="2">
    <source>
        <dbReference type="ARBA" id="ARBA00022771"/>
    </source>
</evidence>
<dbReference type="SMART" id="SM00575">
    <property type="entry name" value="ZnF_PMZ"/>
    <property type="match status" value="1"/>
</dbReference>
<evidence type="ECO:0000313" key="8">
    <source>
        <dbReference type="Proteomes" id="UP001151760"/>
    </source>
</evidence>
<name>A0ABQ5DLG2_9ASTR</name>
<evidence type="ECO:0000256" key="5">
    <source>
        <dbReference type="SAM" id="MobiDB-lite"/>
    </source>
</evidence>
<reference evidence="7" key="2">
    <citation type="submission" date="2022-01" db="EMBL/GenBank/DDBJ databases">
        <authorList>
            <person name="Yamashiro T."/>
            <person name="Shiraishi A."/>
            <person name="Satake H."/>
            <person name="Nakayama K."/>
        </authorList>
    </citation>
    <scope>NUCLEOTIDE SEQUENCE</scope>
</reference>
<dbReference type="PROSITE" id="PS50966">
    <property type="entry name" value="ZF_SWIM"/>
    <property type="match status" value="1"/>
</dbReference>
<feature type="region of interest" description="Disordered" evidence="5">
    <location>
        <begin position="337"/>
        <end position="356"/>
    </location>
</feature>
<evidence type="ECO:0000256" key="4">
    <source>
        <dbReference type="PROSITE-ProRule" id="PRU00325"/>
    </source>
</evidence>